<comment type="similarity">
    <text evidence="1 5">Belongs to the pseudouridine synthase RluA family.</text>
</comment>
<dbReference type="GO" id="GO:0120159">
    <property type="term" value="F:rRNA pseudouridine synthase activity"/>
    <property type="evidence" value="ECO:0007669"/>
    <property type="project" value="UniProtKB-ARBA"/>
</dbReference>
<dbReference type="InterPro" id="IPR002942">
    <property type="entry name" value="S4_RNA-bd"/>
</dbReference>
<dbReference type="Pfam" id="PF01479">
    <property type="entry name" value="S4"/>
    <property type="match status" value="1"/>
</dbReference>
<protein>
    <recommendedName>
        <fullName evidence="5">Pseudouridine synthase</fullName>
        <ecNumber evidence="5">5.4.99.-</ecNumber>
    </recommendedName>
</protein>
<organism evidence="7 8">
    <name type="scientific">Candidatus Kerfeldbacteria bacterium CG08_land_8_20_14_0_20_40_16</name>
    <dbReference type="NCBI Taxonomy" id="2014244"/>
    <lineage>
        <taxon>Bacteria</taxon>
        <taxon>Candidatus Kerfeldiibacteriota</taxon>
    </lineage>
</organism>
<evidence type="ECO:0000313" key="7">
    <source>
        <dbReference type="EMBL" id="PIS42134.1"/>
    </source>
</evidence>
<sequence length="314" mass="35859">MFYNTNMKKETITIEPKDKGKRLDKLLAKKFPNYSRSHFQKLIKEAKVSVNAQKIAAHTLLKENDKVTIEPVEPIKISLNPDSSIKLDIVFEDQDFLIINKPAGMVVHPSQSNPEHTLVNGILVHNPSIALVGDNALRPGIVHRLDKEVSGLIAVAKNQLSFLHLKEQFLKRTINKKYLALVYGKLNQAEGKIDLSIGRSKRKPFRMSVKQKGEGKSALTYYRVLKEYRYYSLLEIKTKTGRTHQIRVHLFSFGHPIVGDKIYQIKSIKPAKDLDRIFLHASFLQFTGIQGEIKRFQVDLSSELKNYLIKLKGC</sequence>
<gene>
    <name evidence="7" type="ORF">COT24_04925</name>
</gene>
<dbReference type="SMART" id="SM00363">
    <property type="entry name" value="S4"/>
    <property type="match status" value="1"/>
</dbReference>
<dbReference type="PANTHER" id="PTHR21600">
    <property type="entry name" value="MITOCHONDRIAL RNA PSEUDOURIDINE SYNTHASE"/>
    <property type="match status" value="1"/>
</dbReference>
<comment type="catalytic activity">
    <reaction evidence="5">
        <text>a uridine in RNA = a pseudouridine in RNA</text>
        <dbReference type="Rhea" id="RHEA:48348"/>
        <dbReference type="Rhea" id="RHEA-COMP:12068"/>
        <dbReference type="Rhea" id="RHEA-COMP:12069"/>
        <dbReference type="ChEBI" id="CHEBI:65314"/>
        <dbReference type="ChEBI" id="CHEBI:65315"/>
    </reaction>
</comment>
<dbReference type="NCBIfam" id="TIGR00005">
    <property type="entry name" value="rluA_subfam"/>
    <property type="match status" value="1"/>
</dbReference>
<dbReference type="SUPFAM" id="SSF55120">
    <property type="entry name" value="Pseudouridine synthase"/>
    <property type="match status" value="1"/>
</dbReference>
<evidence type="ECO:0000256" key="2">
    <source>
        <dbReference type="ARBA" id="ARBA00023235"/>
    </source>
</evidence>
<dbReference type="EC" id="5.4.99.-" evidence="5"/>
<dbReference type="PANTHER" id="PTHR21600:SF44">
    <property type="entry name" value="RIBOSOMAL LARGE SUBUNIT PSEUDOURIDINE SYNTHASE D"/>
    <property type="match status" value="1"/>
</dbReference>
<dbReference type="AlphaFoldDB" id="A0A2H0YUF4"/>
<feature type="active site" evidence="3">
    <location>
        <position position="146"/>
    </location>
</feature>
<proteinExistence type="inferred from homology"/>
<dbReference type="CDD" id="cd02869">
    <property type="entry name" value="PseudoU_synth_RluA_like"/>
    <property type="match status" value="1"/>
</dbReference>
<name>A0A2H0YUF4_9BACT</name>
<reference evidence="7 8" key="1">
    <citation type="submission" date="2017-09" db="EMBL/GenBank/DDBJ databases">
        <title>Depth-based differentiation of microbial function through sediment-hosted aquifers and enrichment of novel symbionts in the deep terrestrial subsurface.</title>
        <authorList>
            <person name="Probst A.J."/>
            <person name="Ladd B."/>
            <person name="Jarett J.K."/>
            <person name="Geller-Mcgrath D.E."/>
            <person name="Sieber C.M."/>
            <person name="Emerson J.B."/>
            <person name="Anantharaman K."/>
            <person name="Thomas B.C."/>
            <person name="Malmstrom R."/>
            <person name="Stieglmeier M."/>
            <person name="Klingl A."/>
            <person name="Woyke T."/>
            <person name="Ryan C.M."/>
            <person name="Banfield J.F."/>
        </authorList>
    </citation>
    <scope>NUCLEOTIDE SEQUENCE [LARGE SCALE GENOMIC DNA]</scope>
    <source>
        <strain evidence="7">CG08_land_8_20_14_0_20_40_16</strain>
    </source>
</reference>
<dbReference type="CDD" id="cd00165">
    <property type="entry name" value="S4"/>
    <property type="match status" value="1"/>
</dbReference>
<dbReference type="InterPro" id="IPR006225">
    <property type="entry name" value="PsdUridine_synth_RluC/D"/>
</dbReference>
<dbReference type="PROSITE" id="PS50889">
    <property type="entry name" value="S4"/>
    <property type="match status" value="1"/>
</dbReference>
<dbReference type="Gene3D" id="3.10.290.10">
    <property type="entry name" value="RNA-binding S4 domain"/>
    <property type="match status" value="1"/>
</dbReference>
<evidence type="ECO:0000256" key="4">
    <source>
        <dbReference type="PROSITE-ProRule" id="PRU00182"/>
    </source>
</evidence>
<dbReference type="InterPro" id="IPR020103">
    <property type="entry name" value="PsdUridine_synth_cat_dom_sf"/>
</dbReference>
<keyword evidence="4" id="KW-0694">RNA-binding</keyword>
<dbReference type="InterPro" id="IPR006145">
    <property type="entry name" value="PsdUridine_synth_RsuA/RluA"/>
</dbReference>
<evidence type="ECO:0000256" key="3">
    <source>
        <dbReference type="PIRSR" id="PIRSR606225-1"/>
    </source>
</evidence>
<dbReference type="InterPro" id="IPR036986">
    <property type="entry name" value="S4_RNA-bd_sf"/>
</dbReference>
<dbReference type="Gene3D" id="3.30.2350.10">
    <property type="entry name" value="Pseudouridine synthase"/>
    <property type="match status" value="1"/>
</dbReference>
<evidence type="ECO:0000256" key="1">
    <source>
        <dbReference type="ARBA" id="ARBA00010876"/>
    </source>
</evidence>
<evidence type="ECO:0000313" key="8">
    <source>
        <dbReference type="Proteomes" id="UP000231542"/>
    </source>
</evidence>
<accession>A0A2H0YUF4</accession>
<feature type="domain" description="RNA-binding S4" evidence="6">
    <location>
        <begin position="21"/>
        <end position="80"/>
    </location>
</feature>
<keyword evidence="2 5" id="KW-0413">Isomerase</keyword>
<dbReference type="EMBL" id="PEXU01000056">
    <property type="protein sequence ID" value="PIS42134.1"/>
    <property type="molecule type" value="Genomic_DNA"/>
</dbReference>
<evidence type="ECO:0000256" key="5">
    <source>
        <dbReference type="RuleBase" id="RU362028"/>
    </source>
</evidence>
<comment type="function">
    <text evidence="5">Responsible for synthesis of pseudouridine from uracil.</text>
</comment>
<dbReference type="InterPro" id="IPR050188">
    <property type="entry name" value="RluA_PseudoU_synthase"/>
</dbReference>
<dbReference type="Proteomes" id="UP000231542">
    <property type="component" value="Unassembled WGS sequence"/>
</dbReference>
<evidence type="ECO:0000259" key="6">
    <source>
        <dbReference type="SMART" id="SM00363"/>
    </source>
</evidence>
<dbReference type="SUPFAM" id="SSF55174">
    <property type="entry name" value="Alpha-L RNA-binding motif"/>
    <property type="match status" value="1"/>
</dbReference>
<dbReference type="GO" id="GO:0003723">
    <property type="term" value="F:RNA binding"/>
    <property type="evidence" value="ECO:0007669"/>
    <property type="project" value="UniProtKB-KW"/>
</dbReference>
<comment type="caution">
    <text evidence="7">The sequence shown here is derived from an EMBL/GenBank/DDBJ whole genome shotgun (WGS) entry which is preliminary data.</text>
</comment>
<dbReference type="Pfam" id="PF00849">
    <property type="entry name" value="PseudoU_synth_2"/>
    <property type="match status" value="1"/>
</dbReference>
<dbReference type="GO" id="GO:0000455">
    <property type="term" value="P:enzyme-directed rRNA pseudouridine synthesis"/>
    <property type="evidence" value="ECO:0007669"/>
    <property type="project" value="UniProtKB-ARBA"/>
</dbReference>